<dbReference type="PANTHER" id="PTHR43918">
    <property type="entry name" value="ACETYLCHOLINESTERASE"/>
    <property type="match status" value="1"/>
</dbReference>
<organism evidence="6 7">
    <name type="scientific">Nocardioides mangrovicus</name>
    <dbReference type="NCBI Taxonomy" id="2478913"/>
    <lineage>
        <taxon>Bacteria</taxon>
        <taxon>Bacillati</taxon>
        <taxon>Actinomycetota</taxon>
        <taxon>Actinomycetes</taxon>
        <taxon>Propionibacteriales</taxon>
        <taxon>Nocardioidaceae</taxon>
        <taxon>Nocardioides</taxon>
    </lineage>
</organism>
<evidence type="ECO:0000256" key="1">
    <source>
        <dbReference type="ARBA" id="ARBA00005964"/>
    </source>
</evidence>
<dbReference type="GO" id="GO:0006581">
    <property type="term" value="P:acetylcholine catabolic process"/>
    <property type="evidence" value="ECO:0007669"/>
    <property type="project" value="TreeGrafter"/>
</dbReference>
<dbReference type="EMBL" id="RDBE01000010">
    <property type="protein sequence ID" value="RLV48177.1"/>
    <property type="molecule type" value="Genomic_DNA"/>
</dbReference>
<evidence type="ECO:0000256" key="4">
    <source>
        <dbReference type="SAM" id="MobiDB-lite"/>
    </source>
</evidence>
<dbReference type="SUPFAM" id="SSF53474">
    <property type="entry name" value="alpha/beta-Hydrolases"/>
    <property type="match status" value="1"/>
</dbReference>
<dbReference type="OrthoDB" id="3199405at2"/>
<evidence type="ECO:0000256" key="2">
    <source>
        <dbReference type="ARBA" id="ARBA00022801"/>
    </source>
</evidence>
<comment type="similarity">
    <text evidence="1 3">Belongs to the type-B carboxylesterase/lipase family.</text>
</comment>
<evidence type="ECO:0000313" key="7">
    <source>
        <dbReference type="Proteomes" id="UP000281708"/>
    </source>
</evidence>
<dbReference type="Pfam" id="PF00135">
    <property type="entry name" value="COesterase"/>
    <property type="match status" value="2"/>
</dbReference>
<comment type="caution">
    <text evidence="6">The sequence shown here is derived from an EMBL/GenBank/DDBJ whole genome shotgun (WGS) entry which is preliminary data.</text>
</comment>
<dbReference type="PANTHER" id="PTHR43918:SF4">
    <property type="entry name" value="CARBOXYLIC ESTER HYDROLASE"/>
    <property type="match status" value="1"/>
</dbReference>
<dbReference type="InterPro" id="IPR029058">
    <property type="entry name" value="AB_hydrolase_fold"/>
</dbReference>
<dbReference type="GO" id="GO:0019695">
    <property type="term" value="P:choline metabolic process"/>
    <property type="evidence" value="ECO:0007669"/>
    <property type="project" value="TreeGrafter"/>
</dbReference>
<dbReference type="GO" id="GO:0005886">
    <property type="term" value="C:plasma membrane"/>
    <property type="evidence" value="ECO:0007669"/>
    <property type="project" value="TreeGrafter"/>
</dbReference>
<dbReference type="GO" id="GO:0003990">
    <property type="term" value="F:acetylcholinesterase activity"/>
    <property type="evidence" value="ECO:0007669"/>
    <property type="project" value="TreeGrafter"/>
</dbReference>
<feature type="domain" description="Carboxylesterase type B" evidence="5">
    <location>
        <begin position="380"/>
        <end position="503"/>
    </location>
</feature>
<dbReference type="Proteomes" id="UP000281708">
    <property type="component" value="Unassembled WGS sequence"/>
</dbReference>
<evidence type="ECO:0000256" key="3">
    <source>
        <dbReference type="RuleBase" id="RU361235"/>
    </source>
</evidence>
<dbReference type="Gene3D" id="3.40.50.1820">
    <property type="entry name" value="alpha/beta hydrolase"/>
    <property type="match status" value="1"/>
</dbReference>
<feature type="domain" description="Carboxylesterase type B" evidence="5">
    <location>
        <begin position="29"/>
        <end position="337"/>
    </location>
</feature>
<dbReference type="PROSITE" id="PS00122">
    <property type="entry name" value="CARBOXYLESTERASE_B_1"/>
    <property type="match status" value="1"/>
</dbReference>
<gene>
    <name evidence="6" type="ORF">D9V37_19085</name>
</gene>
<dbReference type="GO" id="GO:0005615">
    <property type="term" value="C:extracellular space"/>
    <property type="evidence" value="ECO:0007669"/>
    <property type="project" value="TreeGrafter"/>
</dbReference>
<sequence length="523" mass="55895">MARVIPPRARISPRRDDAQDPCTFALVTEVSTRAGRVRGSDEGEVAVFRGIPFARRPTGELRFQRPVPCEPWDDVLDTTSFGPPPPQSQQMGPAPDDDADRSWLTANVWTTDVTGRRPVLVYVYGGAYRSGHAGDPAYDGTLLATEGEVVVVTFNHRVGAEGYAQIEGAPANRGLLDCLAALAWVRDNIESFGGDPAQVSVFGESAGAGAIASLLAMPQAHGLFGRAVLQSIPGTFFSAELAADIATTVAGSMGRTATAEDLAEVAPADLVAAFDALVMPPHAARWGNIAFTPTPFSPVVDGEVLPVTPWQAVRDGSARDVEILVGHNRDEFRLFVMLGGLLGNVTPELEAQTLALFSPDPAGFASVEPDALTGRLFELVQSDWLFRMPSLRLAQEQSRAGGRVHLYELTWAAPAAPLGACHALDVPLVWGSLSSGFATMLIGDPVPDEAVELSRELRGRWTAFARTGDPGWPVYDDDAQQCLVIDVESSVERYPEQASAAYWAGHEFAALPLLNDSTSERPG</sequence>
<reference evidence="6 7" key="1">
    <citation type="submission" date="2018-10" db="EMBL/GenBank/DDBJ databases">
        <title>Marmoricola sp. 4Q3S-7 whole genome shotgun sequence.</title>
        <authorList>
            <person name="Li F."/>
        </authorList>
    </citation>
    <scope>NUCLEOTIDE SEQUENCE [LARGE SCALE GENOMIC DNA]</scope>
    <source>
        <strain evidence="6 7">4Q3S-7</strain>
    </source>
</reference>
<proteinExistence type="inferred from homology"/>
<dbReference type="InterPro" id="IPR002018">
    <property type="entry name" value="CarbesteraseB"/>
</dbReference>
<evidence type="ECO:0000313" key="6">
    <source>
        <dbReference type="EMBL" id="RLV48177.1"/>
    </source>
</evidence>
<keyword evidence="7" id="KW-1185">Reference proteome</keyword>
<dbReference type="InterPro" id="IPR050654">
    <property type="entry name" value="AChE-related_enzymes"/>
</dbReference>
<keyword evidence="2 3" id="KW-0378">Hydrolase</keyword>
<protein>
    <recommendedName>
        <fullName evidence="3">Carboxylic ester hydrolase</fullName>
        <ecNumber evidence="3">3.1.1.-</ecNumber>
    </recommendedName>
</protein>
<evidence type="ECO:0000259" key="5">
    <source>
        <dbReference type="Pfam" id="PF00135"/>
    </source>
</evidence>
<name>A0A3L8NZT8_9ACTN</name>
<dbReference type="AlphaFoldDB" id="A0A3L8NZT8"/>
<dbReference type="EC" id="3.1.1.-" evidence="3"/>
<accession>A0A3L8NZT8</accession>
<dbReference type="InterPro" id="IPR019826">
    <property type="entry name" value="Carboxylesterase_B_AS"/>
</dbReference>
<feature type="region of interest" description="Disordered" evidence="4">
    <location>
        <begin position="65"/>
        <end position="101"/>
    </location>
</feature>